<organism evidence="1">
    <name type="scientific">Rhizophora mucronata</name>
    <name type="common">Asiatic mangrove</name>
    <dbReference type="NCBI Taxonomy" id="61149"/>
    <lineage>
        <taxon>Eukaryota</taxon>
        <taxon>Viridiplantae</taxon>
        <taxon>Streptophyta</taxon>
        <taxon>Embryophyta</taxon>
        <taxon>Tracheophyta</taxon>
        <taxon>Spermatophyta</taxon>
        <taxon>Magnoliopsida</taxon>
        <taxon>eudicotyledons</taxon>
        <taxon>Gunneridae</taxon>
        <taxon>Pentapetalae</taxon>
        <taxon>rosids</taxon>
        <taxon>fabids</taxon>
        <taxon>Malpighiales</taxon>
        <taxon>Rhizophoraceae</taxon>
        <taxon>Rhizophora</taxon>
    </lineage>
</organism>
<dbReference type="AlphaFoldDB" id="A0A2P2Q7D9"/>
<evidence type="ECO:0000313" key="1">
    <source>
        <dbReference type="EMBL" id="MBX62860.1"/>
    </source>
</evidence>
<reference evidence="1" key="1">
    <citation type="submission" date="2018-02" db="EMBL/GenBank/DDBJ databases">
        <title>Rhizophora mucronata_Transcriptome.</title>
        <authorList>
            <person name="Meera S.P."/>
            <person name="Sreeshan A."/>
            <person name="Augustine A."/>
        </authorList>
    </citation>
    <scope>NUCLEOTIDE SEQUENCE</scope>
    <source>
        <tissue evidence="1">Leaf</tissue>
    </source>
</reference>
<protein>
    <submittedName>
        <fullName evidence="1">Uncharacterized protein</fullName>
    </submittedName>
</protein>
<name>A0A2P2Q7D9_RHIMU</name>
<sequence length="51" mass="5646">MVKTFYFEHSVIAPCKSFSLRLQAAPFSQQDILSVLTSFCSSFPKDPSSAT</sequence>
<accession>A0A2P2Q7D9</accession>
<dbReference type="EMBL" id="GGEC01082376">
    <property type="protein sequence ID" value="MBX62860.1"/>
    <property type="molecule type" value="Transcribed_RNA"/>
</dbReference>
<proteinExistence type="predicted"/>